<evidence type="ECO:0000313" key="3">
    <source>
        <dbReference type="Proteomes" id="UP000182783"/>
    </source>
</evidence>
<dbReference type="InterPro" id="IPR031837">
    <property type="entry name" value="DUF5071"/>
</dbReference>
<dbReference type="Gene3D" id="1.25.40.750">
    <property type="entry name" value="Domain of unknown function DUF5071"/>
    <property type="match status" value="1"/>
</dbReference>
<organism evidence="2 3">
    <name type="scientific">Paenibacillus jilunlii</name>
    <dbReference type="NCBI Taxonomy" id="682956"/>
    <lineage>
        <taxon>Bacteria</taxon>
        <taxon>Bacillati</taxon>
        <taxon>Bacillota</taxon>
        <taxon>Bacilli</taxon>
        <taxon>Bacillales</taxon>
        <taxon>Paenibacillaceae</taxon>
        <taxon>Paenibacillus</taxon>
    </lineage>
</organism>
<name>A0A1G9LID4_9BACL</name>
<protein>
    <recommendedName>
        <fullName evidence="1">DUF5071 domain-containing protein</fullName>
    </recommendedName>
</protein>
<dbReference type="Pfam" id="PF16804">
    <property type="entry name" value="DUF5071"/>
    <property type="match status" value="1"/>
</dbReference>
<dbReference type="InterPro" id="IPR016024">
    <property type="entry name" value="ARM-type_fold"/>
</dbReference>
<dbReference type="AlphaFoldDB" id="A0A1G9LID4"/>
<gene>
    <name evidence="2" type="ORF">SAMN05216191_10490</name>
</gene>
<dbReference type="OrthoDB" id="1846249at2"/>
<accession>A0A1G9LID4</accession>
<reference evidence="2 3" key="1">
    <citation type="submission" date="2016-10" db="EMBL/GenBank/DDBJ databases">
        <authorList>
            <person name="de Groot N.N."/>
        </authorList>
    </citation>
    <scope>NUCLEOTIDE SEQUENCE [LARGE SCALE GENOMIC DNA]</scope>
    <source>
        <strain evidence="2 3">CGMCC 1.10239</strain>
    </source>
</reference>
<dbReference type="InterPro" id="IPR038692">
    <property type="entry name" value="Cthe_2751_sf"/>
</dbReference>
<dbReference type="SUPFAM" id="SSF48371">
    <property type="entry name" value="ARM repeat"/>
    <property type="match status" value="1"/>
</dbReference>
<evidence type="ECO:0000259" key="1">
    <source>
        <dbReference type="Pfam" id="PF16804"/>
    </source>
</evidence>
<sequence>MNHNILPKDKHDFKSVEALARLERSMIIPLLPELLEWLQDMNWPIAAEIVDLLSKYTSETIPHVKTVFSQSDTGWIYNILLYLINEWDTDLVSRLSSSLRELAQTIDIYEDTDLLSIKILWKHQLIDLNEATTLLARKQSLIEDSLHTFRAEQKAMFSELENEGQHILNTDVGQIVNYCERNKKVLMQKDQYENLLRRYEEIGATIRSISFT</sequence>
<feature type="domain" description="DUF5071" evidence="1">
    <location>
        <begin position="6"/>
        <end position="111"/>
    </location>
</feature>
<proteinExistence type="predicted"/>
<evidence type="ECO:0000313" key="2">
    <source>
        <dbReference type="EMBL" id="SDL61702.1"/>
    </source>
</evidence>
<dbReference type="RefSeq" id="WP_143013393.1">
    <property type="nucleotide sequence ID" value="NZ_CP048429.1"/>
</dbReference>
<dbReference type="EMBL" id="FNGM01000004">
    <property type="protein sequence ID" value="SDL61702.1"/>
    <property type="molecule type" value="Genomic_DNA"/>
</dbReference>
<dbReference type="Proteomes" id="UP000182783">
    <property type="component" value="Unassembled WGS sequence"/>
</dbReference>